<sequence length="1218" mass="137248">MIVDVDGLRDLHWRTIGKNLAAAYHGFSGQNRGNGFAPGHPGLPMVCLSANCKLILVVIVGYGVHMWDRMVHRKEMSRQVAGLRRGASAAQSLVRLNAMVGHSAEDKLERISLALSNIDQLLVPSTINNFINQQFILRNEREIISIFEDAQPKMLNWLISHVKLALVFYKIKDHRNYRCQHRTELIELLAVDRVSALTVLSRVLLLRSLQLMKLPANPRAEHWVRNIILSTHQDDLSELKTMTDSKGDYFCMNKLIYDDIRSGTVRQDILNHFRKEAAVQQAHMDMGTRRARQRMQKGWRKILSDVDDTLTSSGGKYPAGIDTSYNKRVVYPGVIGLYRELDLGIHGPEEFGNSTVGNLVFLSARPHVYKDLSEKQNFKKFQKLREREGSKLHTIPSLLAGDLSSGREFVMTGDFEPLARKKFDNFKRFISIYPVFVCDNGQGDVRAGELMHDQFPKHFIGLFVHIVQDVQKSYGFDAERWRKKGLMEKTCFFRQYPDAALYAATRVPPLIQMRGLNRICHDAVADFDMILPSQWSSETQKNDRRSELNQSLWRCNEILKSAGERTVPLIQTTRQWQDGEKVKTLYGIATIVDFDPIFDLYKVEVDWRPLDEQVREYEASKKEETSSRGTLRKIGSKLAERNPMLLQTVVEEDDESNYLSPATSFDASKRSSKQSLLSTTENMDLAIPASVEEEKTDETDDAHGAKAFTFDVGLFDDEEGDEKGAKGPMMTLEETDTTDQMFLPGNPEICHLDRTLRAKRGKFRATIQGRYISKYTPPVLPKLPKEESTNASRAFSFWDNSIASSLEKKSTEKAKYSKGERVTTPFGVGVVLDYRSKDQIVVVEMKGPWKATAYLQESVLKRDGSGFLGTITSLFSAQASPTKHRPSQPSRPQHAPGVVLHSPYGEGVVIGPGSFDRSTPTDGSVSTDKTKPSTISISLTSWTLRDGSHPNLYCTSQSADSWREKPDDVVGYQSSVFSMVSGFLSGTVESLKKIVPREIEAPLPIQIEVRDKFERYYQDGAAVTTQYGDGTVVSFRGSDGFYLVSLHSKYGTQFATAYLQEDCLSYRLAQSCVEGYPVLTTYGSGVLQSVNPTTGVHCVVIPTFNALCYLQPDQVMRPLKAAKGEDVSTRYGEGKVMRYRMSDDMYEIKLQWGTLHAVAPAFDRIDDRLEDKGGFNMRWILNYFYSRAESANDDGTPRSRSNSISGRSFSMLSQSTLV</sequence>
<accession>K0T1T9</accession>
<organism evidence="2 3">
    <name type="scientific">Thalassiosira oceanica</name>
    <name type="common">Marine diatom</name>
    <dbReference type="NCBI Taxonomy" id="159749"/>
    <lineage>
        <taxon>Eukaryota</taxon>
        <taxon>Sar</taxon>
        <taxon>Stramenopiles</taxon>
        <taxon>Ochrophyta</taxon>
        <taxon>Bacillariophyta</taxon>
        <taxon>Coscinodiscophyceae</taxon>
        <taxon>Thalassiosirophycidae</taxon>
        <taxon>Thalassiosirales</taxon>
        <taxon>Thalassiosiraceae</taxon>
        <taxon>Thalassiosira</taxon>
    </lineage>
</organism>
<comment type="caution">
    <text evidence="2">The sequence shown here is derived from an EMBL/GenBank/DDBJ whole genome shotgun (WGS) entry which is preliminary data.</text>
</comment>
<dbReference type="eggNOG" id="ENOG502QT0Y">
    <property type="taxonomic scope" value="Eukaryota"/>
</dbReference>
<evidence type="ECO:0000256" key="1">
    <source>
        <dbReference type="SAM" id="MobiDB-lite"/>
    </source>
</evidence>
<feature type="compositionally biased region" description="Polar residues" evidence="1">
    <location>
        <begin position="878"/>
        <end position="891"/>
    </location>
</feature>
<proteinExistence type="predicted"/>
<dbReference type="OMA" id="CMNKLIY"/>
<evidence type="ECO:0000313" key="3">
    <source>
        <dbReference type="Proteomes" id="UP000266841"/>
    </source>
</evidence>
<dbReference type="OrthoDB" id="191535at2759"/>
<dbReference type="Proteomes" id="UP000266841">
    <property type="component" value="Unassembled WGS sequence"/>
</dbReference>
<protein>
    <submittedName>
        <fullName evidence="2">Uncharacterized protein</fullName>
    </submittedName>
</protein>
<feature type="compositionally biased region" description="Polar residues" evidence="1">
    <location>
        <begin position="657"/>
        <end position="666"/>
    </location>
</feature>
<feature type="region of interest" description="Disordered" evidence="1">
    <location>
        <begin position="913"/>
        <end position="932"/>
    </location>
</feature>
<name>K0T1T9_THAOC</name>
<dbReference type="AlphaFoldDB" id="K0T1T9"/>
<dbReference type="EMBL" id="AGNL01017237">
    <property type="protein sequence ID" value="EJK64452.1"/>
    <property type="molecule type" value="Genomic_DNA"/>
</dbReference>
<feature type="region of interest" description="Disordered" evidence="1">
    <location>
        <begin position="878"/>
        <end position="898"/>
    </location>
</feature>
<reference evidence="2 3" key="1">
    <citation type="journal article" date="2012" name="Genome Biol.">
        <title>Genome and low-iron response of an oceanic diatom adapted to chronic iron limitation.</title>
        <authorList>
            <person name="Lommer M."/>
            <person name="Specht M."/>
            <person name="Roy A.S."/>
            <person name="Kraemer L."/>
            <person name="Andreson R."/>
            <person name="Gutowska M.A."/>
            <person name="Wolf J."/>
            <person name="Bergner S.V."/>
            <person name="Schilhabel M.B."/>
            <person name="Klostermeier U.C."/>
            <person name="Beiko R.G."/>
            <person name="Rosenstiel P."/>
            <person name="Hippler M."/>
            <person name="Laroche J."/>
        </authorList>
    </citation>
    <scope>NUCLEOTIDE SEQUENCE [LARGE SCALE GENOMIC DNA]</scope>
    <source>
        <strain evidence="2 3">CCMP1005</strain>
    </source>
</reference>
<dbReference type="PANTHER" id="PTHR40861:SF1">
    <property type="entry name" value="PHOSPHATIDATE PHOSPHATASE APP1 CATALYTIC DOMAIN-CONTAINING PROTEIN"/>
    <property type="match status" value="1"/>
</dbReference>
<keyword evidence="3" id="KW-1185">Reference proteome</keyword>
<feature type="compositionally biased region" description="Polar residues" evidence="1">
    <location>
        <begin position="916"/>
        <end position="927"/>
    </location>
</feature>
<feature type="region of interest" description="Disordered" evidence="1">
    <location>
        <begin position="652"/>
        <end position="681"/>
    </location>
</feature>
<gene>
    <name evidence="2" type="ORF">THAOC_14810</name>
</gene>
<dbReference type="PANTHER" id="PTHR40861">
    <property type="entry name" value="DUF2183 DOMAIN-CONTAINING PROTEIN"/>
    <property type="match status" value="1"/>
</dbReference>
<evidence type="ECO:0000313" key="2">
    <source>
        <dbReference type="EMBL" id="EJK64452.1"/>
    </source>
</evidence>